<proteinExistence type="predicted"/>
<sequence>MHKYLHRIGRSGRWGRKGSGVNFVTRRDFRKLKEIESYYGTTIPELPANFGLA</sequence>
<dbReference type="AlphaFoldDB" id="A0A6C0LZX7"/>
<protein>
    <recommendedName>
        <fullName evidence="2">Helicase</fullName>
    </recommendedName>
</protein>
<name>A0A6C0LZX7_9ZZZZ</name>
<organism evidence="1">
    <name type="scientific">viral metagenome</name>
    <dbReference type="NCBI Taxonomy" id="1070528"/>
    <lineage>
        <taxon>unclassified sequences</taxon>
        <taxon>metagenomes</taxon>
        <taxon>organismal metagenomes</taxon>
    </lineage>
</organism>
<reference evidence="1" key="1">
    <citation type="journal article" date="2020" name="Nature">
        <title>Giant virus diversity and host interactions through global metagenomics.</title>
        <authorList>
            <person name="Schulz F."/>
            <person name="Roux S."/>
            <person name="Paez-Espino D."/>
            <person name="Jungbluth S."/>
            <person name="Walsh D.A."/>
            <person name="Denef V.J."/>
            <person name="McMahon K.D."/>
            <person name="Konstantinidis K.T."/>
            <person name="Eloe-Fadrosh E.A."/>
            <person name="Kyrpides N.C."/>
            <person name="Woyke T."/>
        </authorList>
    </citation>
    <scope>NUCLEOTIDE SEQUENCE</scope>
    <source>
        <strain evidence="1">GVMAG-S-1035124-57</strain>
    </source>
</reference>
<accession>A0A6C0LZX7</accession>
<dbReference type="EMBL" id="MN740636">
    <property type="protein sequence ID" value="QHU36376.1"/>
    <property type="molecule type" value="Genomic_DNA"/>
</dbReference>
<dbReference type="Gene3D" id="3.40.50.300">
    <property type="entry name" value="P-loop containing nucleotide triphosphate hydrolases"/>
    <property type="match status" value="1"/>
</dbReference>
<dbReference type="SUPFAM" id="SSF52540">
    <property type="entry name" value="P-loop containing nucleoside triphosphate hydrolases"/>
    <property type="match status" value="1"/>
</dbReference>
<evidence type="ECO:0000313" key="1">
    <source>
        <dbReference type="EMBL" id="QHU36376.1"/>
    </source>
</evidence>
<dbReference type="InterPro" id="IPR027417">
    <property type="entry name" value="P-loop_NTPase"/>
</dbReference>
<evidence type="ECO:0008006" key="2">
    <source>
        <dbReference type="Google" id="ProtNLM"/>
    </source>
</evidence>